<dbReference type="Gene3D" id="3.90.660.50">
    <property type="match status" value="1"/>
</dbReference>
<name>A0A6J6EBE6_9ZZZZ</name>
<evidence type="ECO:0000259" key="1">
    <source>
        <dbReference type="Pfam" id="PF01593"/>
    </source>
</evidence>
<dbReference type="EMBL" id="CAEZTV010000008">
    <property type="protein sequence ID" value="CAB4573880.1"/>
    <property type="molecule type" value="Genomic_DNA"/>
</dbReference>
<gene>
    <name evidence="2" type="ORF">UFOPK1747_00140</name>
</gene>
<dbReference type="Gene3D" id="3.50.50.60">
    <property type="entry name" value="FAD/NAD(P)-binding domain"/>
    <property type="match status" value="1"/>
</dbReference>
<dbReference type="PANTHER" id="PTHR42841">
    <property type="entry name" value="AMINE OXIDASE"/>
    <property type="match status" value="1"/>
</dbReference>
<dbReference type="InterPro" id="IPR002937">
    <property type="entry name" value="Amino_oxidase"/>
</dbReference>
<dbReference type="GO" id="GO:0016491">
    <property type="term" value="F:oxidoreductase activity"/>
    <property type="evidence" value="ECO:0007669"/>
    <property type="project" value="InterPro"/>
</dbReference>
<protein>
    <submittedName>
        <fullName evidence="2">Unannotated protein</fullName>
    </submittedName>
</protein>
<sequence length="381" mass="41825">MNFDCIVIGAGLAGITAARDLESAGKNVLLIEASDDVGGRLRSDRLDGFILDRGFQVINPKYPQIRRSELIKDLDFKSISGKIHLTDLDLMVGYAPGSLSSQIGSTAEKIKFLNFLAFSKPSNSQSFGDYTAAFPNLYAKVLKPFLSGVFLTDPALIAADVVQEIIRSLVKSLPGVPANGVGEFSKALAKPLKNLRLNEKVIKIEQGSVITTKDKYETRFIVIATDGQNANNLMGVNKECKMSASYTFYFAVDKQFELMSSLQISTQAKVVNTIAISKVSQNYAPKDKNLISVTSLLPLTQEVFRQEVSELWRIPAEKFEYINHYAITQSLPFHGPGKSRTENLFVKDGLFVVGDHMSAPSQEGAMRTGAVVALKINQLMR</sequence>
<dbReference type="SUPFAM" id="SSF51905">
    <property type="entry name" value="FAD/NAD(P)-binding domain"/>
    <property type="match status" value="1"/>
</dbReference>
<dbReference type="InterPro" id="IPR036188">
    <property type="entry name" value="FAD/NAD-bd_sf"/>
</dbReference>
<reference evidence="2" key="1">
    <citation type="submission" date="2020-05" db="EMBL/GenBank/DDBJ databases">
        <authorList>
            <person name="Chiriac C."/>
            <person name="Salcher M."/>
            <person name="Ghai R."/>
            <person name="Kavagutti S V."/>
        </authorList>
    </citation>
    <scope>NUCLEOTIDE SEQUENCE</scope>
</reference>
<dbReference type="AlphaFoldDB" id="A0A6J6EBE6"/>
<accession>A0A6J6EBE6</accession>
<evidence type="ECO:0000313" key="2">
    <source>
        <dbReference type="EMBL" id="CAB4573880.1"/>
    </source>
</evidence>
<dbReference type="Pfam" id="PF01593">
    <property type="entry name" value="Amino_oxidase"/>
    <property type="match status" value="1"/>
</dbReference>
<feature type="domain" description="Amine oxidase" evidence="1">
    <location>
        <begin position="12"/>
        <end position="373"/>
    </location>
</feature>
<proteinExistence type="predicted"/>
<organism evidence="2">
    <name type="scientific">freshwater metagenome</name>
    <dbReference type="NCBI Taxonomy" id="449393"/>
    <lineage>
        <taxon>unclassified sequences</taxon>
        <taxon>metagenomes</taxon>
        <taxon>ecological metagenomes</taxon>
    </lineage>
</organism>